<dbReference type="Pfam" id="PF00501">
    <property type="entry name" value="AMP-binding"/>
    <property type="match status" value="1"/>
</dbReference>
<name>A0A7R8V7K2_HERIL</name>
<evidence type="ECO:0000259" key="11">
    <source>
        <dbReference type="Pfam" id="PF13193"/>
    </source>
</evidence>
<dbReference type="InterPro" id="IPR045851">
    <property type="entry name" value="AMP-bd_C_sf"/>
</dbReference>
<dbReference type="Pfam" id="PF16177">
    <property type="entry name" value="ACAS_N"/>
    <property type="match status" value="1"/>
</dbReference>
<dbReference type="InterPro" id="IPR000873">
    <property type="entry name" value="AMP-dep_synth/lig_dom"/>
</dbReference>
<dbReference type="Gene3D" id="3.30.300.30">
    <property type="match status" value="1"/>
</dbReference>
<dbReference type="InParanoid" id="A0A7R8V7K2"/>
<feature type="domain" description="AMP-binding enzyme C-terminal" evidence="11">
    <location>
        <begin position="548"/>
        <end position="626"/>
    </location>
</feature>
<dbReference type="FunCoup" id="A0A7R8V7K2">
    <property type="interactions" value="70"/>
</dbReference>
<proteinExistence type="inferred from homology"/>
<dbReference type="GO" id="GO:0003987">
    <property type="term" value="F:acetate-CoA ligase activity"/>
    <property type="evidence" value="ECO:0007669"/>
    <property type="project" value="UniProtKB-EC"/>
</dbReference>
<dbReference type="InterPro" id="IPR025110">
    <property type="entry name" value="AMP-bd_C"/>
</dbReference>
<feature type="domain" description="AMP-dependent synthetase/ligase" evidence="10">
    <location>
        <begin position="99"/>
        <end position="482"/>
    </location>
</feature>
<dbReference type="PANTHER" id="PTHR43347:SF3">
    <property type="entry name" value="ACYL-COA SYNTHETASE SHORT-CHAIN FAMILY MEMBER 3, MITOCHONDRIAL"/>
    <property type="match status" value="1"/>
</dbReference>
<dbReference type="PANTHER" id="PTHR43347">
    <property type="entry name" value="ACYL-COA SYNTHETASE"/>
    <property type="match status" value="1"/>
</dbReference>
<dbReference type="GO" id="GO:0050218">
    <property type="term" value="F:propionate-CoA ligase activity"/>
    <property type="evidence" value="ECO:0007669"/>
    <property type="project" value="UniProtKB-EC"/>
</dbReference>
<organism evidence="13 14">
    <name type="scientific">Hermetia illucens</name>
    <name type="common">Black soldier fly</name>
    <dbReference type="NCBI Taxonomy" id="343691"/>
    <lineage>
        <taxon>Eukaryota</taxon>
        <taxon>Metazoa</taxon>
        <taxon>Ecdysozoa</taxon>
        <taxon>Arthropoda</taxon>
        <taxon>Hexapoda</taxon>
        <taxon>Insecta</taxon>
        <taxon>Pterygota</taxon>
        <taxon>Neoptera</taxon>
        <taxon>Endopterygota</taxon>
        <taxon>Diptera</taxon>
        <taxon>Brachycera</taxon>
        <taxon>Stratiomyomorpha</taxon>
        <taxon>Stratiomyidae</taxon>
        <taxon>Hermetiinae</taxon>
        <taxon>Hermetia</taxon>
    </lineage>
</organism>
<evidence type="ECO:0000313" key="13">
    <source>
        <dbReference type="EMBL" id="CAD7093570.1"/>
    </source>
</evidence>
<dbReference type="InterPro" id="IPR042099">
    <property type="entry name" value="ANL_N_sf"/>
</dbReference>
<accession>A0A7R8V7K2</accession>
<feature type="domain" description="Acetyl-coenzyme A synthetase N-terminal" evidence="12">
    <location>
        <begin position="39"/>
        <end position="92"/>
    </location>
</feature>
<comment type="catalytic activity">
    <reaction evidence="8">
        <text>butanoate + ATP + CoA = butanoyl-CoA + AMP + diphosphate</text>
        <dbReference type="Rhea" id="RHEA:46172"/>
        <dbReference type="ChEBI" id="CHEBI:17968"/>
        <dbReference type="ChEBI" id="CHEBI:30616"/>
        <dbReference type="ChEBI" id="CHEBI:33019"/>
        <dbReference type="ChEBI" id="CHEBI:57287"/>
        <dbReference type="ChEBI" id="CHEBI:57371"/>
        <dbReference type="ChEBI" id="CHEBI:456215"/>
    </reaction>
    <physiologicalReaction direction="left-to-right" evidence="8">
        <dbReference type="Rhea" id="RHEA:46173"/>
    </physiologicalReaction>
</comment>
<evidence type="ECO:0000313" key="14">
    <source>
        <dbReference type="Proteomes" id="UP000594454"/>
    </source>
</evidence>
<sequence>MSHQCLGDNSRDEWNKATSNRVNDDHDCYRNSTVHSELYMDTYLQSLNEPEEFFGNIAKRLHWSKLWDRVLDNRTPPFTKWYCGGYLNACYNTIDRHVIAGKGDQVALIHDSPMTNTVRKVTYKELFEKVSILAGGLRRLGVKKGDRVVIYMPLIPEVIMAMLATVRLGAVHSVVFGGFAASELCTRIEHAKPTVVIAANCGLEPNKVIPYLDILHDAVGMSSWKPIRSVIFQRQQILVSPLDIENDINWDDVLAYGERAECVPVEANDPLYILYTSGTTDKPKGIQRPTGGHLVTLMYTMDTVYGVKPGDVWWNASDLGWVVGHSYICYGPLLYGATSIMYEGKPDRTPDPGQYFRLIDQHKINVLFSVPTAFRVLRRADPDLKFGSKYSLKSLRTIFVAGEHCDLETKSWIEEKFKVPVLNHWWQTETGSAITATCLGLDQNLNPPKYTTGLPFVGYDIKVMHPDGSEAGPNELGRILCKLPLPPGTMSTLFQNDELFKKVYFQNYPGYYDTMDAGYKDDNGYIFVTARDDDVINVAGHRISTSSLEDAVFKHPDVADAAVFGVPESTKGQVPLCLFVPKQGCEKPTTKVSVEIIKVVRDTIGPIASFRLVAAVETLARTRSGKTMRKAMADFAANKSVILPATVEDATVFKDIRRALQELGYAMNAPDPVVVFQLQFVQRKGIYKTSARMSSSQVVGTVILALIIVSTVGSMAASVPAVCEPGFLESMPPHIRKVCVALENSNKLSNALNAYIQNEASALVYKADDLIGQPDKRTDADHVFLRFGRRR</sequence>
<dbReference type="Pfam" id="PF13193">
    <property type="entry name" value="AMP-binding_C"/>
    <property type="match status" value="1"/>
</dbReference>
<dbReference type="EMBL" id="LR899014">
    <property type="protein sequence ID" value="CAD7093570.1"/>
    <property type="molecule type" value="Genomic_DNA"/>
</dbReference>
<dbReference type="SUPFAM" id="SSF56801">
    <property type="entry name" value="Acetyl-CoA synthetase-like"/>
    <property type="match status" value="1"/>
</dbReference>
<dbReference type="Gene3D" id="3.40.50.12780">
    <property type="entry name" value="N-terminal domain of ligase-like"/>
    <property type="match status" value="1"/>
</dbReference>
<evidence type="ECO:0000256" key="6">
    <source>
        <dbReference type="ARBA" id="ARBA00040004"/>
    </source>
</evidence>
<dbReference type="FunFam" id="3.40.50.12780:FF:000011">
    <property type="entry name" value="Acetyl-coenzyme A synthetase 2-like, mitochondrial"/>
    <property type="match status" value="1"/>
</dbReference>
<reference evidence="13 14" key="1">
    <citation type="submission" date="2020-11" db="EMBL/GenBank/DDBJ databases">
        <authorList>
            <person name="Wallbank WR R."/>
            <person name="Pardo Diaz C."/>
            <person name="Kozak K."/>
            <person name="Martin S."/>
            <person name="Jiggins C."/>
            <person name="Moest M."/>
            <person name="Warren A I."/>
            <person name="Generalovic N T."/>
            <person name="Byers J.R.P. K."/>
            <person name="Montejo-Kovacevich G."/>
            <person name="Yen C E."/>
        </authorList>
    </citation>
    <scope>NUCLEOTIDE SEQUENCE [LARGE SCALE GENOMIC DNA]</scope>
</reference>
<comment type="similarity">
    <text evidence="2">Belongs to the ATP-dependent AMP-binding enzyme family.</text>
</comment>
<dbReference type="EC" id="6.2.1.17" evidence="3"/>
<comment type="catalytic activity">
    <reaction evidence="1">
        <text>acetate + ATP + CoA = acetyl-CoA + AMP + diphosphate</text>
        <dbReference type="Rhea" id="RHEA:23176"/>
        <dbReference type="ChEBI" id="CHEBI:30089"/>
        <dbReference type="ChEBI" id="CHEBI:30616"/>
        <dbReference type="ChEBI" id="CHEBI:33019"/>
        <dbReference type="ChEBI" id="CHEBI:57287"/>
        <dbReference type="ChEBI" id="CHEBI:57288"/>
        <dbReference type="ChEBI" id="CHEBI:456215"/>
        <dbReference type="EC" id="6.2.1.1"/>
    </reaction>
    <physiologicalReaction direction="left-to-right" evidence="1">
        <dbReference type="Rhea" id="RHEA:23177"/>
    </physiologicalReaction>
</comment>
<dbReference type="EC" id="6.2.1.1" evidence="4"/>
<evidence type="ECO:0000256" key="1">
    <source>
        <dbReference type="ARBA" id="ARBA00001884"/>
    </source>
</evidence>
<evidence type="ECO:0000259" key="12">
    <source>
        <dbReference type="Pfam" id="PF16177"/>
    </source>
</evidence>
<gene>
    <name evidence="13" type="ORF">HERILL_LOCUS15845</name>
</gene>
<protein>
    <recommendedName>
        <fullName evidence="6">Acyl-CoA synthetase short-chain family member 3, mitochondrial</fullName>
        <ecNumber evidence="4">6.2.1.1</ecNumber>
        <ecNumber evidence="3">6.2.1.17</ecNumber>
    </recommendedName>
    <alternativeName>
        <fullName evidence="7">Acetate--CoA ligase 3</fullName>
    </alternativeName>
    <alternativeName>
        <fullName evidence="5">Propionate--CoA ligase</fullName>
    </alternativeName>
</protein>
<evidence type="ECO:0000256" key="8">
    <source>
        <dbReference type="ARBA" id="ARBA00047935"/>
    </source>
</evidence>
<comment type="catalytic activity">
    <reaction evidence="9">
        <text>propanoate + ATP + CoA = propanoyl-CoA + AMP + diphosphate</text>
        <dbReference type="Rhea" id="RHEA:20373"/>
        <dbReference type="ChEBI" id="CHEBI:17272"/>
        <dbReference type="ChEBI" id="CHEBI:30616"/>
        <dbReference type="ChEBI" id="CHEBI:33019"/>
        <dbReference type="ChEBI" id="CHEBI:57287"/>
        <dbReference type="ChEBI" id="CHEBI:57392"/>
        <dbReference type="ChEBI" id="CHEBI:456215"/>
        <dbReference type="EC" id="6.2.1.17"/>
    </reaction>
    <physiologicalReaction direction="left-to-right" evidence="9">
        <dbReference type="Rhea" id="RHEA:20374"/>
    </physiologicalReaction>
</comment>
<dbReference type="OrthoDB" id="1706066at2759"/>
<evidence type="ECO:0000256" key="5">
    <source>
        <dbReference type="ARBA" id="ARBA00029726"/>
    </source>
</evidence>
<evidence type="ECO:0000256" key="7">
    <source>
        <dbReference type="ARBA" id="ARBA00042755"/>
    </source>
</evidence>
<dbReference type="Proteomes" id="UP000594454">
    <property type="component" value="Chromosome 6"/>
</dbReference>
<dbReference type="InterPro" id="IPR032387">
    <property type="entry name" value="ACAS_N"/>
</dbReference>
<evidence type="ECO:0000256" key="2">
    <source>
        <dbReference type="ARBA" id="ARBA00006432"/>
    </source>
</evidence>
<evidence type="ECO:0000256" key="9">
    <source>
        <dbReference type="ARBA" id="ARBA00049004"/>
    </source>
</evidence>
<evidence type="ECO:0000256" key="3">
    <source>
        <dbReference type="ARBA" id="ARBA00012985"/>
    </source>
</evidence>
<dbReference type="GO" id="GO:0005759">
    <property type="term" value="C:mitochondrial matrix"/>
    <property type="evidence" value="ECO:0007669"/>
    <property type="project" value="TreeGrafter"/>
</dbReference>
<dbReference type="AlphaFoldDB" id="A0A7R8V7K2"/>
<evidence type="ECO:0000259" key="10">
    <source>
        <dbReference type="Pfam" id="PF00501"/>
    </source>
</evidence>
<keyword evidence="14" id="KW-1185">Reference proteome</keyword>
<evidence type="ECO:0000256" key="4">
    <source>
        <dbReference type="ARBA" id="ARBA00013275"/>
    </source>
</evidence>